<evidence type="ECO:0000256" key="6">
    <source>
        <dbReference type="SAM" id="MobiDB-lite"/>
    </source>
</evidence>
<dbReference type="InterPro" id="IPR018499">
    <property type="entry name" value="Tetraspanin/Peripherin"/>
</dbReference>
<dbReference type="EMBL" id="JABTTQ020001828">
    <property type="protein sequence ID" value="KAK6128109.1"/>
    <property type="molecule type" value="Genomic_DNA"/>
</dbReference>
<feature type="transmembrane region" description="Helical" evidence="7">
    <location>
        <begin position="6"/>
        <end position="32"/>
    </location>
</feature>
<sequence>MARVSNGILTIINLLTLVVSFCAIGLALWYYLKIGSPCERDLRMPLLVIGGALLLVSMAGLMGACCRVSFFMWLYLITLFVMIVGLIAFTAFAIVVTNKGIGKALSENGVGNGKLGDYSWWLQNYVINSDNWDRIKRCMIHVRLCDSIVGGLDIEFYKLNMPPIQSVAASPKLLRAGVQECNNMDDAGKRSGSARPGLQDMEQRSDQAVLQLRVVQDRVS</sequence>
<dbReference type="Proteomes" id="UP001318860">
    <property type="component" value="Unassembled WGS sequence"/>
</dbReference>
<gene>
    <name evidence="8" type="ORF">DH2020_038140</name>
</gene>
<keyword evidence="9" id="KW-1185">Reference proteome</keyword>
<evidence type="ECO:0000256" key="3">
    <source>
        <dbReference type="ARBA" id="ARBA00022692"/>
    </source>
</evidence>
<name>A0ABR0UZG0_REHGL</name>
<keyword evidence="4 7" id="KW-1133">Transmembrane helix</keyword>
<proteinExistence type="inferred from homology"/>
<evidence type="ECO:0000256" key="2">
    <source>
        <dbReference type="ARBA" id="ARBA00006840"/>
    </source>
</evidence>
<comment type="subcellular location">
    <subcellularLocation>
        <location evidence="1">Membrane</location>
        <topology evidence="1">Multi-pass membrane protein</topology>
    </subcellularLocation>
</comment>
<dbReference type="Pfam" id="PF00335">
    <property type="entry name" value="Tetraspanin"/>
    <property type="match status" value="1"/>
</dbReference>
<comment type="caution">
    <text evidence="8">The sequence shown here is derived from an EMBL/GenBank/DDBJ whole genome shotgun (WGS) entry which is preliminary data.</text>
</comment>
<evidence type="ECO:0000256" key="7">
    <source>
        <dbReference type="SAM" id="Phobius"/>
    </source>
</evidence>
<comment type="similarity">
    <text evidence="2">Belongs to the tetraspanin (TM4SF) family.</text>
</comment>
<organism evidence="8 9">
    <name type="scientific">Rehmannia glutinosa</name>
    <name type="common">Chinese foxglove</name>
    <dbReference type="NCBI Taxonomy" id="99300"/>
    <lineage>
        <taxon>Eukaryota</taxon>
        <taxon>Viridiplantae</taxon>
        <taxon>Streptophyta</taxon>
        <taxon>Embryophyta</taxon>
        <taxon>Tracheophyta</taxon>
        <taxon>Spermatophyta</taxon>
        <taxon>Magnoliopsida</taxon>
        <taxon>eudicotyledons</taxon>
        <taxon>Gunneridae</taxon>
        <taxon>Pentapetalae</taxon>
        <taxon>asterids</taxon>
        <taxon>lamiids</taxon>
        <taxon>Lamiales</taxon>
        <taxon>Orobanchaceae</taxon>
        <taxon>Rehmannieae</taxon>
        <taxon>Rehmannia</taxon>
    </lineage>
</organism>
<keyword evidence="5 7" id="KW-0472">Membrane</keyword>
<evidence type="ECO:0000313" key="8">
    <source>
        <dbReference type="EMBL" id="KAK6128109.1"/>
    </source>
</evidence>
<evidence type="ECO:0000256" key="5">
    <source>
        <dbReference type="ARBA" id="ARBA00023136"/>
    </source>
</evidence>
<evidence type="ECO:0000256" key="4">
    <source>
        <dbReference type="ARBA" id="ARBA00022989"/>
    </source>
</evidence>
<accession>A0ABR0UZG0</accession>
<protein>
    <submittedName>
        <fullName evidence="8">Uncharacterized protein</fullName>
    </submittedName>
</protein>
<keyword evidence="3 7" id="KW-0812">Transmembrane</keyword>
<dbReference type="InterPro" id="IPR044991">
    <property type="entry name" value="TET_plant"/>
</dbReference>
<feature type="transmembrane region" description="Helical" evidence="7">
    <location>
        <begin position="70"/>
        <end position="96"/>
    </location>
</feature>
<feature type="region of interest" description="Disordered" evidence="6">
    <location>
        <begin position="184"/>
        <end position="205"/>
    </location>
</feature>
<reference evidence="8 9" key="1">
    <citation type="journal article" date="2021" name="Comput. Struct. Biotechnol. J.">
        <title>De novo genome assembly of the potent medicinal plant Rehmannia glutinosa using nanopore technology.</title>
        <authorList>
            <person name="Ma L."/>
            <person name="Dong C."/>
            <person name="Song C."/>
            <person name="Wang X."/>
            <person name="Zheng X."/>
            <person name="Niu Y."/>
            <person name="Chen S."/>
            <person name="Feng W."/>
        </authorList>
    </citation>
    <scope>NUCLEOTIDE SEQUENCE [LARGE SCALE GENOMIC DNA]</scope>
    <source>
        <strain evidence="8">DH-2019</strain>
    </source>
</reference>
<evidence type="ECO:0000256" key="1">
    <source>
        <dbReference type="ARBA" id="ARBA00004141"/>
    </source>
</evidence>
<dbReference type="PANTHER" id="PTHR32191">
    <property type="entry name" value="TETRASPANIN-8-RELATED"/>
    <property type="match status" value="1"/>
</dbReference>
<feature type="transmembrane region" description="Helical" evidence="7">
    <location>
        <begin position="44"/>
        <end position="64"/>
    </location>
</feature>
<evidence type="ECO:0000313" key="9">
    <source>
        <dbReference type="Proteomes" id="UP001318860"/>
    </source>
</evidence>